<dbReference type="EMBL" id="MASW01000001">
    <property type="protein sequence ID" value="PXY31499.1"/>
    <property type="molecule type" value="Genomic_DNA"/>
</dbReference>
<protein>
    <submittedName>
        <fullName evidence="2">MerR family transcriptional regulator</fullName>
    </submittedName>
</protein>
<dbReference type="GO" id="GO:0003700">
    <property type="term" value="F:DNA-binding transcription factor activity"/>
    <property type="evidence" value="ECO:0007669"/>
    <property type="project" value="InterPro"/>
</dbReference>
<gene>
    <name evidence="2" type="ORF">BAY60_03750</name>
</gene>
<reference evidence="2 3" key="1">
    <citation type="submission" date="2016-07" db="EMBL/GenBank/DDBJ databases">
        <title>Draft genome sequence of Prauserella muralis DSM 45305, isolated from a mould-covered wall in an indoor environment.</title>
        <authorList>
            <person name="Ruckert C."/>
            <person name="Albersmeier A."/>
            <person name="Jiang C.-L."/>
            <person name="Jiang Y."/>
            <person name="Kalinowski J."/>
            <person name="Schneider O."/>
            <person name="Winkler A."/>
            <person name="Zotchev S.B."/>
        </authorList>
    </citation>
    <scope>NUCLEOTIDE SEQUENCE [LARGE SCALE GENOMIC DNA]</scope>
    <source>
        <strain evidence="2 3">DSM 45305</strain>
    </source>
</reference>
<evidence type="ECO:0000256" key="1">
    <source>
        <dbReference type="ARBA" id="ARBA00023125"/>
    </source>
</evidence>
<organism evidence="2 3">
    <name type="scientific">Prauserella muralis</name>
    <dbReference type="NCBI Taxonomy" id="588067"/>
    <lineage>
        <taxon>Bacteria</taxon>
        <taxon>Bacillati</taxon>
        <taxon>Actinomycetota</taxon>
        <taxon>Actinomycetes</taxon>
        <taxon>Pseudonocardiales</taxon>
        <taxon>Pseudonocardiaceae</taxon>
        <taxon>Prauserella</taxon>
    </lineage>
</organism>
<sequence length="249" mass="27903">MAEYRVDELARAAGTTVGNVRVYQDRDLLPSPMRRGRVAIYSEAHLARLRLILSLLKRGYTFAQIREMITTWETGRDLGDLLGLEQVLTQPWSDETPQRMSLAKLVAEFGRHATPDTFKRAVNLGVFARDGAHVIIRSPRLLHTTRELLAAGVPMAAVLDLAEAVQRQTDELAALFLRMVDDHLLPGRDTGWTPGADEVPELTEQATRLRPLAQAAVSAFLARSMSRALNDWIADRFGPLLSHDYPERR</sequence>
<dbReference type="RefSeq" id="WP_112279532.1">
    <property type="nucleotide sequence ID" value="NZ_MASW01000001.1"/>
</dbReference>
<keyword evidence="1" id="KW-0238">DNA-binding</keyword>
<comment type="caution">
    <text evidence="2">The sequence shown here is derived from an EMBL/GenBank/DDBJ whole genome shotgun (WGS) entry which is preliminary data.</text>
</comment>
<evidence type="ECO:0000313" key="2">
    <source>
        <dbReference type="EMBL" id="PXY31499.1"/>
    </source>
</evidence>
<dbReference type="SMART" id="SM00422">
    <property type="entry name" value="HTH_MERR"/>
    <property type="match status" value="1"/>
</dbReference>
<evidence type="ECO:0000313" key="3">
    <source>
        <dbReference type="Proteomes" id="UP000249915"/>
    </source>
</evidence>
<accession>A0A2V4BBS4</accession>
<dbReference type="InterPro" id="IPR009061">
    <property type="entry name" value="DNA-bd_dom_put_sf"/>
</dbReference>
<name>A0A2V4BBS4_9PSEU</name>
<dbReference type="OrthoDB" id="3830374at2"/>
<dbReference type="PANTHER" id="PTHR30204:SF93">
    <property type="entry name" value="HTH MERR-TYPE DOMAIN-CONTAINING PROTEIN"/>
    <property type="match status" value="1"/>
</dbReference>
<dbReference type="InterPro" id="IPR047057">
    <property type="entry name" value="MerR_fam"/>
</dbReference>
<dbReference type="Gene3D" id="1.10.1660.10">
    <property type="match status" value="1"/>
</dbReference>
<dbReference type="InterPro" id="IPR000551">
    <property type="entry name" value="MerR-type_HTH_dom"/>
</dbReference>
<dbReference type="Proteomes" id="UP000249915">
    <property type="component" value="Unassembled WGS sequence"/>
</dbReference>
<dbReference type="SUPFAM" id="SSF46955">
    <property type="entry name" value="Putative DNA-binding domain"/>
    <property type="match status" value="1"/>
</dbReference>
<dbReference type="PRINTS" id="PR00040">
    <property type="entry name" value="HTHMERR"/>
</dbReference>
<dbReference type="GO" id="GO:0003677">
    <property type="term" value="F:DNA binding"/>
    <property type="evidence" value="ECO:0007669"/>
    <property type="project" value="UniProtKB-KW"/>
</dbReference>
<dbReference type="AlphaFoldDB" id="A0A2V4BBS4"/>
<proteinExistence type="predicted"/>
<keyword evidence="3" id="KW-1185">Reference proteome</keyword>
<dbReference type="PROSITE" id="PS50937">
    <property type="entry name" value="HTH_MERR_2"/>
    <property type="match status" value="1"/>
</dbReference>
<dbReference type="Pfam" id="PF13411">
    <property type="entry name" value="MerR_1"/>
    <property type="match status" value="1"/>
</dbReference>
<dbReference type="PANTHER" id="PTHR30204">
    <property type="entry name" value="REDOX-CYCLING DRUG-SENSING TRANSCRIPTIONAL ACTIVATOR SOXR"/>
    <property type="match status" value="1"/>
</dbReference>